<evidence type="ECO:0000313" key="3">
    <source>
        <dbReference type="Proteomes" id="UP000800093"/>
    </source>
</evidence>
<dbReference type="EMBL" id="ML986741">
    <property type="protein sequence ID" value="KAF2258717.1"/>
    <property type="molecule type" value="Genomic_DNA"/>
</dbReference>
<feature type="region of interest" description="Disordered" evidence="1">
    <location>
        <begin position="1"/>
        <end position="33"/>
    </location>
</feature>
<proteinExistence type="predicted"/>
<dbReference type="InterPro" id="IPR038883">
    <property type="entry name" value="AN11006-like"/>
</dbReference>
<dbReference type="Proteomes" id="UP000800093">
    <property type="component" value="Unassembled WGS sequence"/>
</dbReference>
<sequence>MLKRKLSNPTDYGSPSKLHEASPPLEHGFDASRTDTSCGGMSNCSFLDRLPTELRLTIYEHLVVSRTPLLGATARKGASTGLSLSIFQANRQIYCEAHSVFLSQNTFHITSNPSSTLANSSSDQEPVLDVPAFEPPLPRIHWPSIHHLTIDIVYYPSPPPSTPHTSDTWKPACPAASTYLTSILSLLSSATTSLRTFTLIASISESFCARQSLLTFFLLDRDRAFIRTLAALPLAHLALRFEFPDCFYRVSVCPNVFEKKSILLLACQVIFCQSQVRIDRLLEAFESGGRVRESGVDVRERMDLAPYVGRGWPRGVGEM</sequence>
<dbReference type="AlphaFoldDB" id="A0A9P4MXZ0"/>
<comment type="caution">
    <text evidence="2">The sequence shown here is derived from an EMBL/GenBank/DDBJ whole genome shotgun (WGS) entry which is preliminary data.</text>
</comment>
<evidence type="ECO:0000313" key="2">
    <source>
        <dbReference type="EMBL" id="KAF2258717.1"/>
    </source>
</evidence>
<name>A0A9P4MXZ0_9PLEO</name>
<protein>
    <recommendedName>
        <fullName evidence="4">F-box domain-containing protein</fullName>
    </recommendedName>
</protein>
<accession>A0A9P4MXZ0</accession>
<keyword evidence="3" id="KW-1185">Reference proteome</keyword>
<reference evidence="3" key="1">
    <citation type="journal article" date="2020" name="Stud. Mycol.">
        <title>101 Dothideomycetes genomes: A test case for predicting lifestyles and emergence of pathogens.</title>
        <authorList>
            <person name="Haridas S."/>
            <person name="Albert R."/>
            <person name="Binder M."/>
            <person name="Bloem J."/>
            <person name="LaButti K."/>
            <person name="Salamov A."/>
            <person name="Andreopoulos B."/>
            <person name="Baker S."/>
            <person name="Barry K."/>
            <person name="Bills G."/>
            <person name="Bluhm B."/>
            <person name="Cannon C."/>
            <person name="Castanera R."/>
            <person name="Culley D."/>
            <person name="Daum C."/>
            <person name="Ezra D."/>
            <person name="Gonzalez J."/>
            <person name="Henrissat B."/>
            <person name="Kuo A."/>
            <person name="Liang C."/>
            <person name="Lipzen A."/>
            <person name="Lutzoni F."/>
            <person name="Magnuson J."/>
            <person name="Mondo S."/>
            <person name="Nolan M."/>
            <person name="Ohm R."/>
            <person name="Pangilinan J."/>
            <person name="Park H.-J."/>
            <person name="Ramirez L."/>
            <person name="Alfaro M."/>
            <person name="Sun H."/>
            <person name="Tritt A."/>
            <person name="Yoshinaga Y."/>
            <person name="Zwiers L.-H."/>
            <person name="Turgeon B."/>
            <person name="Goodwin S."/>
            <person name="Spatafora J."/>
            <person name="Crous P."/>
            <person name="Grigoriev I."/>
        </authorList>
    </citation>
    <scope>NUCLEOTIDE SEQUENCE [LARGE SCALE GENOMIC DNA]</scope>
    <source>
        <strain evidence="3">CBS 304.66</strain>
    </source>
</reference>
<gene>
    <name evidence="2" type="ORF">CC78DRAFT_537549</name>
</gene>
<dbReference type="OrthoDB" id="62952at2759"/>
<evidence type="ECO:0008006" key="4">
    <source>
        <dbReference type="Google" id="ProtNLM"/>
    </source>
</evidence>
<organism evidence="2 3">
    <name type="scientific">Lojkania enalia</name>
    <dbReference type="NCBI Taxonomy" id="147567"/>
    <lineage>
        <taxon>Eukaryota</taxon>
        <taxon>Fungi</taxon>
        <taxon>Dikarya</taxon>
        <taxon>Ascomycota</taxon>
        <taxon>Pezizomycotina</taxon>
        <taxon>Dothideomycetes</taxon>
        <taxon>Pleosporomycetidae</taxon>
        <taxon>Pleosporales</taxon>
        <taxon>Pleosporales incertae sedis</taxon>
        <taxon>Lojkania</taxon>
    </lineage>
</organism>
<evidence type="ECO:0000256" key="1">
    <source>
        <dbReference type="SAM" id="MobiDB-lite"/>
    </source>
</evidence>
<dbReference type="PANTHER" id="PTHR42085">
    <property type="entry name" value="F-BOX DOMAIN-CONTAINING PROTEIN"/>
    <property type="match status" value="1"/>
</dbReference>
<dbReference type="PANTHER" id="PTHR42085:SF1">
    <property type="entry name" value="F-BOX DOMAIN-CONTAINING PROTEIN"/>
    <property type="match status" value="1"/>
</dbReference>